<gene>
    <name evidence="2" type="ORF">C8R41DRAFT_901199</name>
</gene>
<proteinExistence type="predicted"/>
<dbReference type="EMBL" id="JANVFT010000017">
    <property type="protein sequence ID" value="KAJ4498247.1"/>
    <property type="molecule type" value="Genomic_DNA"/>
</dbReference>
<feature type="region of interest" description="Disordered" evidence="1">
    <location>
        <begin position="163"/>
        <end position="203"/>
    </location>
</feature>
<evidence type="ECO:0000313" key="2">
    <source>
        <dbReference type="EMBL" id="KAJ4498247.1"/>
    </source>
</evidence>
<comment type="caution">
    <text evidence="2">The sequence shown here is derived from an EMBL/GenBank/DDBJ whole genome shotgun (WGS) entry which is preliminary data.</text>
</comment>
<feature type="compositionally biased region" description="Polar residues" evidence="1">
    <location>
        <begin position="177"/>
        <end position="187"/>
    </location>
</feature>
<organism evidence="2 3">
    <name type="scientific">Lentinula lateritia</name>
    <dbReference type="NCBI Taxonomy" id="40482"/>
    <lineage>
        <taxon>Eukaryota</taxon>
        <taxon>Fungi</taxon>
        <taxon>Dikarya</taxon>
        <taxon>Basidiomycota</taxon>
        <taxon>Agaricomycotina</taxon>
        <taxon>Agaricomycetes</taxon>
        <taxon>Agaricomycetidae</taxon>
        <taxon>Agaricales</taxon>
        <taxon>Marasmiineae</taxon>
        <taxon>Omphalotaceae</taxon>
        <taxon>Lentinula</taxon>
    </lineage>
</organism>
<reference evidence="2" key="1">
    <citation type="submission" date="2022-08" db="EMBL/GenBank/DDBJ databases">
        <title>A Global Phylogenomic Analysis of the Shiitake Genus Lentinula.</title>
        <authorList>
            <consortium name="DOE Joint Genome Institute"/>
            <person name="Sierra-Patev S."/>
            <person name="Min B."/>
            <person name="Naranjo-Ortiz M."/>
            <person name="Looney B."/>
            <person name="Konkel Z."/>
            <person name="Slot J.C."/>
            <person name="Sakamoto Y."/>
            <person name="Steenwyk J.L."/>
            <person name="Rokas A."/>
            <person name="Carro J."/>
            <person name="Camarero S."/>
            <person name="Ferreira P."/>
            <person name="Molpeceres G."/>
            <person name="Ruiz-Duenas F.J."/>
            <person name="Serrano A."/>
            <person name="Henrissat B."/>
            <person name="Drula E."/>
            <person name="Hughes K.W."/>
            <person name="Mata J.L."/>
            <person name="Ishikawa N.K."/>
            <person name="Vargas-Isla R."/>
            <person name="Ushijima S."/>
            <person name="Smith C.A."/>
            <person name="Ahrendt S."/>
            <person name="Andreopoulos W."/>
            <person name="He G."/>
            <person name="Labutti K."/>
            <person name="Lipzen A."/>
            <person name="Ng V."/>
            <person name="Riley R."/>
            <person name="Sandor L."/>
            <person name="Barry K."/>
            <person name="Martinez A.T."/>
            <person name="Xiao Y."/>
            <person name="Gibbons J.G."/>
            <person name="Terashima K."/>
            <person name="Grigoriev I.V."/>
            <person name="Hibbett D.S."/>
        </authorList>
    </citation>
    <scope>NUCLEOTIDE SEQUENCE</scope>
    <source>
        <strain evidence="2">RHP3577 ss4</strain>
    </source>
</reference>
<feature type="compositionally biased region" description="Low complexity" evidence="1">
    <location>
        <begin position="188"/>
        <end position="200"/>
    </location>
</feature>
<accession>A0ABQ8VPG1</accession>
<protein>
    <submittedName>
        <fullName evidence="2">Uncharacterized protein</fullName>
    </submittedName>
</protein>
<name>A0ABQ8VPG1_9AGAR</name>
<evidence type="ECO:0000313" key="3">
    <source>
        <dbReference type="Proteomes" id="UP001150217"/>
    </source>
</evidence>
<feature type="non-terminal residue" evidence="2">
    <location>
        <position position="325"/>
    </location>
</feature>
<evidence type="ECO:0000256" key="1">
    <source>
        <dbReference type="SAM" id="MobiDB-lite"/>
    </source>
</evidence>
<dbReference type="Proteomes" id="UP001150217">
    <property type="component" value="Unassembled WGS sequence"/>
</dbReference>
<sequence>MCPSQVTTAPLFTTNSISVPPITSRAMVLHSDVCCPRMRGCDFMLIDNNFLPSFSSDPPLSEHLTSIDSILSIPPHTVSLGVEGYNQQTLHAKSKNVQHDAVMQYICNVGFGGTGKSDKQEDYPTPQGPVARTKESLGTLKPRLDVQTIFDMIRRFPLDDCDESSEDGFIRSKTTDKNMTNENYTKGQESQYPQSPSPSSGDAVLSCWETGPQFSHHGCDLEVFGPTPCQRGSSTIPDREHDLIVHQQCYASPIENSCYAPRMNHKVLTPDPLNIPQVQMREVEDLEKDTLYVFNVKVPLFCITDPTFERSGQLSVLAVSHQDQV</sequence>
<keyword evidence="3" id="KW-1185">Reference proteome</keyword>